<evidence type="ECO:0000313" key="1">
    <source>
        <dbReference type="EMBL" id="CUR60437.1"/>
    </source>
</evidence>
<dbReference type="AlphaFoldDB" id="A0A2P2CES0"/>
<protein>
    <submittedName>
        <fullName evidence="1">Uncharacterized protein</fullName>
    </submittedName>
</protein>
<accession>A0A2P2CES0</accession>
<reference evidence="1" key="1">
    <citation type="submission" date="2015-08" db="EMBL/GenBank/DDBJ databases">
        <authorList>
            <person name="Babu N.S."/>
            <person name="Beckwith C.J."/>
            <person name="Beseler K.G."/>
            <person name="Brison A."/>
            <person name="Carone J.V."/>
            <person name="Caskin T.P."/>
            <person name="Diamond M."/>
            <person name="Durham M.E."/>
            <person name="Foxe J.M."/>
            <person name="Go M."/>
            <person name="Henderson B.A."/>
            <person name="Jones I.B."/>
            <person name="McGettigan J.A."/>
            <person name="Micheletti S.J."/>
            <person name="Nasrallah M.E."/>
            <person name="Ortiz D."/>
            <person name="Piller C.R."/>
            <person name="Privatt S.R."/>
            <person name="Schneider S.L."/>
            <person name="Sharp S."/>
            <person name="Smith T.C."/>
            <person name="Stanton J.D."/>
            <person name="Ullery H.E."/>
            <person name="Wilson R.J."/>
            <person name="Serrano M.G."/>
            <person name="Buck G."/>
            <person name="Lee V."/>
            <person name="Wang Y."/>
            <person name="Carvalho R."/>
            <person name="Voegtly L."/>
            <person name="Shi R."/>
            <person name="Duckworth R."/>
            <person name="Johnson A."/>
            <person name="Loviza R."/>
            <person name="Walstead R."/>
            <person name="Shah Z."/>
            <person name="Kiflezghi M."/>
            <person name="Wade K."/>
            <person name="Ball S.L."/>
            <person name="Bradley K.W."/>
            <person name="Asai D.J."/>
            <person name="Bowman C.A."/>
            <person name="Russell D.A."/>
            <person name="Pope W.H."/>
            <person name="Jacobs-Sera D."/>
            <person name="Hendrix R.W."/>
            <person name="Hatfull G.F."/>
        </authorList>
    </citation>
    <scope>NUCLEOTIDE SEQUENCE</scope>
</reference>
<organism evidence="1">
    <name type="scientific">metagenome</name>
    <dbReference type="NCBI Taxonomy" id="256318"/>
    <lineage>
        <taxon>unclassified sequences</taxon>
        <taxon>metagenomes</taxon>
    </lineage>
</organism>
<gene>
    <name evidence="1" type="ORF">NOCA1210107</name>
</gene>
<proteinExistence type="predicted"/>
<sequence length="139" mass="14281">MAPAAAPSFWELPDLGDLEGLVGLAGPASRPLARDHHALEEELASPDAPRLTPFEGSVEAQRLHGAVGAENLGVLHVRGGLGKPQLCVVDAAGQQLLIHSGSCVMQGAERGLGLRLACVGSSIAVENADGHVFTSYSLT</sequence>
<name>A0A2P2CES0_9ZZZZ</name>
<dbReference type="EMBL" id="CZKB01000014">
    <property type="protein sequence ID" value="CUR60437.1"/>
    <property type="molecule type" value="Genomic_DNA"/>
</dbReference>